<accession>A0A1M6MSF0</accession>
<keyword evidence="2" id="KW-1185">Reference proteome</keyword>
<dbReference type="EMBL" id="FRAD01000008">
    <property type="protein sequence ID" value="SHJ86455.1"/>
    <property type="molecule type" value="Genomic_DNA"/>
</dbReference>
<dbReference type="AlphaFoldDB" id="A0A1M6MSF0"/>
<name>A0A1M6MSF0_9CLOT</name>
<evidence type="ECO:0000313" key="1">
    <source>
        <dbReference type="EMBL" id="SHJ86455.1"/>
    </source>
</evidence>
<reference evidence="1 2" key="1">
    <citation type="submission" date="2016-11" db="EMBL/GenBank/DDBJ databases">
        <authorList>
            <person name="Jaros S."/>
            <person name="Januszkiewicz K."/>
            <person name="Wedrychowicz H."/>
        </authorList>
    </citation>
    <scope>NUCLEOTIDE SEQUENCE [LARGE SCALE GENOMIC DNA]</scope>
    <source>
        <strain evidence="1 2">DSM 3090</strain>
    </source>
</reference>
<proteinExistence type="predicted"/>
<protein>
    <submittedName>
        <fullName evidence="1">Uncharacterized protein</fullName>
    </submittedName>
</protein>
<sequence length="461" mass="54252">MKKKIIAVMVLLVYVLTIVGCGKSDINNSKDKVQIWSYKDEIETGKSEYTLELISKARNYCNNNNIPYEMCSYSSKDMSKNDYVLKRNLSISKGNSICIGDMMEMEQCPKQHADYSKIPNYSNINESFKGFRYIPLDINLKIRLINRELLDIYNLKYNNEFINDSEYYEIILSLIEEGASLSIEEDFSDLGIVDIFPEEYLKTLIRCSEPSYTDIGKKNYDKESYKKLYKGIIIKFINKYKNQIKNKVVWADWDTRNIKDGKTGKNFDEYEMVNFTDIWNTNNHITLDIDFEKYVPSYNIRSSKYCIYMSEKVTNNKAYDLVNYLISEEALMDGKMYNFLYPTFKYKELYKDIGYDANGKYIGSKKYFTEEIMEQRGYTNGTKGGMRKIQESVYKNILEGPSKQTQKEIEKEINKVVSDDCRFRITSRLYRLAGEKIKNNDLDLDKELEKFLNELRLEYGV</sequence>
<dbReference type="Proteomes" id="UP000183952">
    <property type="component" value="Unassembled WGS sequence"/>
</dbReference>
<dbReference type="PROSITE" id="PS51257">
    <property type="entry name" value="PROKAR_LIPOPROTEIN"/>
    <property type="match status" value="1"/>
</dbReference>
<evidence type="ECO:0000313" key="2">
    <source>
        <dbReference type="Proteomes" id="UP000183952"/>
    </source>
</evidence>
<dbReference type="RefSeq" id="WP_072903170.1">
    <property type="nucleotide sequence ID" value="NZ_FRAD01000008.1"/>
</dbReference>
<gene>
    <name evidence="1" type="ORF">SAMN02745248_01149</name>
</gene>
<organism evidence="1 2">
    <name type="scientific">Hathewaya proteolytica DSM 3090</name>
    <dbReference type="NCBI Taxonomy" id="1121331"/>
    <lineage>
        <taxon>Bacteria</taxon>
        <taxon>Bacillati</taxon>
        <taxon>Bacillota</taxon>
        <taxon>Clostridia</taxon>
        <taxon>Eubacteriales</taxon>
        <taxon>Clostridiaceae</taxon>
        <taxon>Hathewaya</taxon>
    </lineage>
</organism>